<evidence type="ECO:0000256" key="5">
    <source>
        <dbReference type="ARBA" id="ARBA00034478"/>
    </source>
</evidence>
<dbReference type="GO" id="GO:0009086">
    <property type="term" value="P:methionine biosynthetic process"/>
    <property type="evidence" value="ECO:0007669"/>
    <property type="project" value="InterPro"/>
</dbReference>
<evidence type="ECO:0000259" key="8">
    <source>
        <dbReference type="PROSITE" id="PS50970"/>
    </source>
</evidence>
<dbReference type="SUPFAM" id="SSF82282">
    <property type="entry name" value="Homocysteine S-methyltransferase"/>
    <property type="match status" value="1"/>
</dbReference>
<dbReference type="GO" id="GO:0008270">
    <property type="term" value="F:zinc ion binding"/>
    <property type="evidence" value="ECO:0007669"/>
    <property type="project" value="InterPro"/>
</dbReference>
<dbReference type="GO" id="GO:0033528">
    <property type="term" value="P:S-methylmethionine cycle"/>
    <property type="evidence" value="ECO:0007669"/>
    <property type="project" value="TreeGrafter"/>
</dbReference>
<keyword evidence="4 6" id="KW-0862">Zinc</keyword>
<evidence type="ECO:0000256" key="6">
    <source>
        <dbReference type="PIRSR" id="PIRSR037505-2"/>
    </source>
</evidence>
<evidence type="ECO:0000256" key="1">
    <source>
        <dbReference type="ARBA" id="ARBA00022603"/>
    </source>
</evidence>
<dbReference type="Gene3D" id="3.20.20.330">
    <property type="entry name" value="Homocysteine-binding-like domain"/>
    <property type="match status" value="1"/>
</dbReference>
<name>H2ZJR6_CIOSA</name>
<dbReference type="HOGENOM" id="CLU_004914_3_2_1"/>
<keyword evidence="1 7" id="KW-0489">Methyltransferase</keyword>
<evidence type="ECO:0000256" key="7">
    <source>
        <dbReference type="PROSITE-ProRule" id="PRU00333"/>
    </source>
</evidence>
<reference evidence="9" key="3">
    <citation type="submission" date="2025-09" db="UniProtKB">
        <authorList>
            <consortium name="Ensembl"/>
        </authorList>
    </citation>
    <scope>IDENTIFICATION</scope>
</reference>
<comment type="cofactor">
    <cofactor evidence="6">
        <name>Zn(2+)</name>
        <dbReference type="ChEBI" id="CHEBI:29105"/>
    </cofactor>
    <text evidence="6">Binds 1 zinc ion per subunit.</text>
</comment>
<proteinExistence type="predicted"/>
<evidence type="ECO:0000256" key="4">
    <source>
        <dbReference type="ARBA" id="ARBA00022833"/>
    </source>
</evidence>
<reference evidence="9" key="2">
    <citation type="submission" date="2025-08" db="UniProtKB">
        <authorList>
            <consortium name="Ensembl"/>
        </authorList>
    </citation>
    <scope>IDENTIFICATION</scope>
</reference>
<dbReference type="AlphaFoldDB" id="H2ZJR6"/>
<feature type="binding site" evidence="7">
    <location>
        <position position="280"/>
    </location>
    <ligand>
        <name>Zn(2+)</name>
        <dbReference type="ChEBI" id="CHEBI:29105"/>
    </ligand>
</feature>
<dbReference type="STRING" id="51511.ENSCSAVP00000017832"/>
<feature type="binding site" evidence="7">
    <location>
        <position position="281"/>
    </location>
    <ligand>
        <name>Zn(2+)</name>
        <dbReference type="ChEBI" id="CHEBI:29105"/>
    </ligand>
</feature>
<keyword evidence="2 7" id="KW-0808">Transferase</keyword>
<dbReference type="Ensembl" id="ENSCSAVT00000018026.1">
    <property type="protein sequence ID" value="ENSCSAVP00000017832.1"/>
    <property type="gene ID" value="ENSCSAVG00000010494.1"/>
</dbReference>
<protein>
    <recommendedName>
        <fullName evidence="8">Hcy-binding domain-containing protein</fullName>
    </recommendedName>
</protein>
<dbReference type="GO" id="GO:0032259">
    <property type="term" value="P:methylation"/>
    <property type="evidence" value="ECO:0007669"/>
    <property type="project" value="UniProtKB-KW"/>
</dbReference>
<dbReference type="eggNOG" id="KOG1579">
    <property type="taxonomic scope" value="Eukaryota"/>
</dbReference>
<feature type="domain" description="Hcy-binding" evidence="8">
    <location>
        <begin position="1"/>
        <end position="295"/>
    </location>
</feature>
<dbReference type="PANTHER" id="PTHR46015:SF1">
    <property type="entry name" value="HOMOCYSTEINE S-METHYLTRANSFERASE-LIKE ISOFORM 1"/>
    <property type="match status" value="1"/>
</dbReference>
<feature type="binding site" evidence="6 7">
    <location>
        <position position="219"/>
    </location>
    <ligand>
        <name>Zn(2+)</name>
        <dbReference type="ChEBI" id="CHEBI:29105"/>
    </ligand>
</feature>
<dbReference type="InParanoid" id="H2ZJR6"/>
<dbReference type="PROSITE" id="PS50970">
    <property type="entry name" value="HCY"/>
    <property type="match status" value="1"/>
</dbReference>
<dbReference type="Proteomes" id="UP000007875">
    <property type="component" value="Unassembled WGS sequence"/>
</dbReference>
<reference evidence="10" key="1">
    <citation type="submission" date="2003-08" db="EMBL/GenBank/DDBJ databases">
        <authorList>
            <person name="Birren B."/>
            <person name="Nusbaum C."/>
            <person name="Abebe A."/>
            <person name="Abouelleil A."/>
            <person name="Adekoya E."/>
            <person name="Ait-zahra M."/>
            <person name="Allen N."/>
            <person name="Allen T."/>
            <person name="An P."/>
            <person name="Anderson M."/>
            <person name="Anderson S."/>
            <person name="Arachchi H."/>
            <person name="Armbruster J."/>
            <person name="Bachantsang P."/>
            <person name="Baldwin J."/>
            <person name="Barry A."/>
            <person name="Bayul T."/>
            <person name="Blitshsteyn B."/>
            <person name="Bloom T."/>
            <person name="Blye J."/>
            <person name="Boguslavskiy L."/>
            <person name="Borowsky M."/>
            <person name="Boukhgalter B."/>
            <person name="Brunache A."/>
            <person name="Butler J."/>
            <person name="Calixte N."/>
            <person name="Calvo S."/>
            <person name="Camarata J."/>
            <person name="Campo K."/>
            <person name="Chang J."/>
            <person name="Cheshatsang Y."/>
            <person name="Citroen M."/>
            <person name="Collymore A."/>
            <person name="Considine T."/>
            <person name="Cook A."/>
            <person name="Cooke P."/>
            <person name="Corum B."/>
            <person name="Cuomo C."/>
            <person name="David R."/>
            <person name="Dawoe T."/>
            <person name="Degray S."/>
            <person name="Dodge S."/>
            <person name="Dooley K."/>
            <person name="Dorje P."/>
            <person name="Dorjee K."/>
            <person name="Dorris L."/>
            <person name="Duffey N."/>
            <person name="Dupes A."/>
            <person name="Elkins T."/>
            <person name="Engels R."/>
            <person name="Erickson J."/>
            <person name="Farina A."/>
            <person name="Faro S."/>
            <person name="Ferreira P."/>
            <person name="Fischer H."/>
            <person name="Fitzgerald M."/>
            <person name="Foley K."/>
            <person name="Gage D."/>
            <person name="Galagan J."/>
            <person name="Gearin G."/>
            <person name="Gnerre S."/>
            <person name="Gnirke A."/>
            <person name="Goyette A."/>
            <person name="Graham J."/>
            <person name="Grandbois E."/>
            <person name="Gyaltsen K."/>
            <person name="Hafez N."/>
            <person name="Hagopian D."/>
            <person name="Hagos B."/>
            <person name="Hall J."/>
            <person name="Hatcher B."/>
            <person name="Heller A."/>
            <person name="Higgins H."/>
            <person name="Honan T."/>
            <person name="Horn A."/>
            <person name="Houde N."/>
            <person name="Hughes L."/>
            <person name="Hulme W."/>
            <person name="Husby E."/>
            <person name="Iliev I."/>
            <person name="Jaffe D."/>
            <person name="Jones C."/>
            <person name="Kamal M."/>
            <person name="Kamat A."/>
            <person name="Kamvysselis M."/>
            <person name="Karlsson E."/>
            <person name="Kells C."/>
            <person name="Kieu A."/>
            <person name="Kisner P."/>
            <person name="Kodira C."/>
            <person name="Kulbokas E."/>
            <person name="Labutti K."/>
            <person name="Lama D."/>
            <person name="Landers T."/>
            <person name="Leger J."/>
            <person name="Levine S."/>
            <person name="Lewis D."/>
            <person name="Lewis T."/>
            <person name="Lindblad-toh K."/>
            <person name="Liu X."/>
            <person name="Lokyitsang T."/>
            <person name="Lokyitsang Y."/>
            <person name="Lucien O."/>
            <person name="Lui A."/>
            <person name="Ma L.J."/>
            <person name="Mabbitt R."/>
            <person name="Macdonald J."/>
            <person name="Maclean C."/>
            <person name="Major J."/>
            <person name="Manning J."/>
            <person name="Marabella R."/>
            <person name="Maru K."/>
            <person name="Matthews C."/>
            <person name="Mauceli E."/>
            <person name="Mccarthy M."/>
            <person name="Mcdonough S."/>
            <person name="Mcghee T."/>
            <person name="Meldrim J."/>
            <person name="Meneus L."/>
            <person name="Mesirov J."/>
            <person name="Mihalev A."/>
            <person name="Mihova T."/>
            <person name="Mikkelsen T."/>
            <person name="Mlenga V."/>
            <person name="Moru K."/>
            <person name="Mozes J."/>
            <person name="Mulrain L."/>
            <person name="Munson G."/>
            <person name="Naylor J."/>
            <person name="Newes C."/>
            <person name="Nguyen C."/>
            <person name="Nguyen N."/>
            <person name="Nguyen T."/>
            <person name="Nicol R."/>
            <person name="Nielsen C."/>
            <person name="Nizzari M."/>
            <person name="Norbu C."/>
            <person name="Norbu N."/>
            <person name="O'donnell P."/>
            <person name="Okoawo O."/>
            <person name="O'leary S."/>
            <person name="Omotosho B."/>
            <person name="O'neill K."/>
            <person name="Osman S."/>
            <person name="Parker S."/>
            <person name="Perrin D."/>
            <person name="Phunkhang P."/>
            <person name="Piqani B."/>
            <person name="Purcell S."/>
            <person name="Rachupka T."/>
            <person name="Ramasamy U."/>
            <person name="Rameau R."/>
            <person name="Ray V."/>
            <person name="Raymond C."/>
            <person name="Retta R."/>
            <person name="Richardson S."/>
            <person name="Rise C."/>
            <person name="Rodriguez J."/>
            <person name="Rogers J."/>
            <person name="Rogov P."/>
            <person name="Rutman M."/>
            <person name="Schupbach R."/>
            <person name="Seaman C."/>
            <person name="Settipalli S."/>
            <person name="Sharpe T."/>
            <person name="Sheridan J."/>
            <person name="Sherpa N."/>
            <person name="Shi J."/>
            <person name="Smirnov S."/>
            <person name="Smith C."/>
            <person name="Sougnez C."/>
            <person name="Spencer B."/>
            <person name="Stalker J."/>
            <person name="Stange-thomann N."/>
            <person name="Stavropoulos S."/>
            <person name="Stetson K."/>
            <person name="Stone C."/>
            <person name="Stone S."/>
            <person name="Stubbs M."/>
            <person name="Talamas J."/>
            <person name="Tchuinga P."/>
            <person name="Tenzing P."/>
            <person name="Tesfaye S."/>
            <person name="Theodore J."/>
            <person name="Thoulutsang Y."/>
            <person name="Topham K."/>
            <person name="Towey S."/>
            <person name="Tsamla T."/>
            <person name="Tsomo N."/>
            <person name="Vallee D."/>
            <person name="Vassiliev H."/>
            <person name="Venkataraman V."/>
            <person name="Vinson J."/>
            <person name="Vo A."/>
            <person name="Wade C."/>
            <person name="Wang S."/>
            <person name="Wangchuk T."/>
            <person name="Wangdi T."/>
            <person name="Whittaker C."/>
            <person name="Wilkinson J."/>
            <person name="Wu Y."/>
            <person name="Wyman D."/>
            <person name="Yadav S."/>
            <person name="Yang S."/>
            <person name="Yang X."/>
            <person name="Yeager S."/>
            <person name="Yee E."/>
            <person name="Young G."/>
            <person name="Zainoun J."/>
            <person name="Zembeck L."/>
            <person name="Zimmer A."/>
            <person name="Zody M."/>
            <person name="Lander E."/>
        </authorList>
    </citation>
    <scope>NUCLEOTIDE SEQUENCE [LARGE SCALE GENOMIC DNA]</scope>
</reference>
<keyword evidence="10" id="KW-1185">Reference proteome</keyword>
<dbReference type="GeneTree" id="ENSGT00510000049619"/>
<keyword evidence="3 6" id="KW-0479">Metal-binding</keyword>
<dbReference type="PANTHER" id="PTHR46015">
    <property type="entry name" value="ZGC:172121"/>
    <property type="match status" value="1"/>
</dbReference>
<dbReference type="InterPro" id="IPR003726">
    <property type="entry name" value="HCY_dom"/>
</dbReference>
<dbReference type="InterPro" id="IPR036589">
    <property type="entry name" value="HCY_dom_sf"/>
</dbReference>
<comment type="pathway">
    <text evidence="5">Amino-acid biosynthesis; L-methionine biosynthesis via de novo pathway.</text>
</comment>
<sequence length="302" mass="33392">MQDIKILDGGLCTDLFFNGGFDRATVNNDPLWSSRIIYEDPNAIKSSHLRFINAGCDVISTCSYQASVKGYVEHAGLTEEKAEDVIGSSVDVAKQAVKESGRNVLVAGSISPYGTILHDMSEYTGSYIDTTSEKELCEFHRQNVRILATKEVDFLAFETLPSLKEAVVLAELLKEYPSLKAWVSFTTKDGVHTSYGEPFTEVFKTLAGYKQVEAVGLNCCSFKCVSSLLSVAKNNMAKHQKLIIYPNNLDYGPSRTGPLDWLPEVKPWLESNLIGYIGGCCMTLPNHVAEIKQAVVEWQVQK</sequence>
<organism evidence="9 10">
    <name type="scientific">Ciona savignyi</name>
    <name type="common">Pacific transparent sea squirt</name>
    <dbReference type="NCBI Taxonomy" id="51511"/>
    <lineage>
        <taxon>Eukaryota</taxon>
        <taxon>Metazoa</taxon>
        <taxon>Chordata</taxon>
        <taxon>Tunicata</taxon>
        <taxon>Ascidiacea</taxon>
        <taxon>Phlebobranchia</taxon>
        <taxon>Cionidae</taxon>
        <taxon>Ciona</taxon>
    </lineage>
</organism>
<dbReference type="InterPro" id="IPR051486">
    <property type="entry name" value="Hcy_S-methyltransferase"/>
</dbReference>
<evidence type="ECO:0000256" key="3">
    <source>
        <dbReference type="ARBA" id="ARBA00022723"/>
    </source>
</evidence>
<dbReference type="InterPro" id="IPR017226">
    <property type="entry name" value="BHMT-like"/>
</dbReference>
<evidence type="ECO:0000313" key="10">
    <source>
        <dbReference type="Proteomes" id="UP000007875"/>
    </source>
</evidence>
<evidence type="ECO:0000256" key="2">
    <source>
        <dbReference type="ARBA" id="ARBA00022679"/>
    </source>
</evidence>
<accession>H2ZJR6</accession>
<dbReference type="GO" id="GO:0008898">
    <property type="term" value="F:S-adenosylmethionine-homocysteine S-methyltransferase activity"/>
    <property type="evidence" value="ECO:0007669"/>
    <property type="project" value="TreeGrafter"/>
</dbReference>
<dbReference type="PIRSF" id="PIRSF037505">
    <property type="entry name" value="Betaine_HMT"/>
    <property type="match status" value="1"/>
</dbReference>
<dbReference type="Pfam" id="PF02574">
    <property type="entry name" value="S-methyl_trans"/>
    <property type="match status" value="1"/>
</dbReference>
<dbReference type="NCBIfam" id="NF007020">
    <property type="entry name" value="PRK09485.1"/>
    <property type="match status" value="1"/>
</dbReference>
<dbReference type="OMA" id="CCKIFAE"/>
<evidence type="ECO:0000313" key="9">
    <source>
        <dbReference type="Ensembl" id="ENSCSAVP00000017832.1"/>
    </source>
</evidence>
<dbReference type="UniPathway" id="UPA00051">
    <property type="reaction ID" value="UER00083"/>
</dbReference>